<evidence type="ECO:0000313" key="1">
    <source>
        <dbReference type="EMBL" id="RKG84911.1"/>
    </source>
</evidence>
<dbReference type="EMBL" id="RAVZ01000145">
    <property type="protein sequence ID" value="RKG84911.1"/>
    <property type="molecule type" value="Genomic_DNA"/>
</dbReference>
<name>A0A3A8J2Y8_9BACT</name>
<dbReference type="AlphaFoldDB" id="A0A3A8J2Y8"/>
<sequence length="269" mass="28500">MVATLPPANARVVLGHENGRLIHRGTVAVRGPCAPSHSELLGLGLTEPQARALDCVLAWFGNPFDAVTWDSPSGIDLRWGAWPLSGAPLIAALAHWKQHEPEAFEARLGRLGVDVTLEPVSLHLQGSRGAPPCEGREALALLGEDPKLMASLAQAGRERGAQLAQLEALIAQVLRPLLAASSPDAAEAEAPAGPFTSARALAVLFLTELRFGRRGITKLMAHARERAGQPASGELAGERLAEDLRTAGRVREAAELWRLLSSPELGDPP</sequence>
<dbReference type="RefSeq" id="WP_120542426.1">
    <property type="nucleotide sequence ID" value="NZ_RAVZ01000145.1"/>
</dbReference>
<gene>
    <name evidence="1" type="ORF">D7V88_20980</name>
</gene>
<keyword evidence="2" id="KW-1185">Reference proteome</keyword>
<proteinExistence type="predicted"/>
<evidence type="ECO:0000313" key="2">
    <source>
        <dbReference type="Proteomes" id="UP000268094"/>
    </source>
</evidence>
<organism evidence="1 2">
    <name type="scientific">Corallococcus terminator</name>
    <dbReference type="NCBI Taxonomy" id="2316733"/>
    <lineage>
        <taxon>Bacteria</taxon>
        <taxon>Pseudomonadati</taxon>
        <taxon>Myxococcota</taxon>
        <taxon>Myxococcia</taxon>
        <taxon>Myxococcales</taxon>
        <taxon>Cystobacterineae</taxon>
        <taxon>Myxococcaceae</taxon>
        <taxon>Corallococcus</taxon>
    </lineage>
</organism>
<accession>A0A3A8J2Y8</accession>
<dbReference type="Proteomes" id="UP000268094">
    <property type="component" value="Unassembled WGS sequence"/>
</dbReference>
<protein>
    <submittedName>
        <fullName evidence="1">Uncharacterized protein</fullName>
    </submittedName>
</protein>
<dbReference type="OrthoDB" id="5525553at2"/>
<reference evidence="2" key="1">
    <citation type="submission" date="2018-09" db="EMBL/GenBank/DDBJ databases">
        <authorList>
            <person name="Livingstone P.G."/>
            <person name="Whitworth D.E."/>
        </authorList>
    </citation>
    <scope>NUCLEOTIDE SEQUENCE [LARGE SCALE GENOMIC DNA]</scope>
    <source>
        <strain evidence="2">CA054A</strain>
    </source>
</reference>
<comment type="caution">
    <text evidence="1">The sequence shown here is derived from an EMBL/GenBank/DDBJ whole genome shotgun (WGS) entry which is preliminary data.</text>
</comment>